<dbReference type="RefSeq" id="WP_183667793.1">
    <property type="nucleotide sequence ID" value="NZ_JACHOS010000006.1"/>
</dbReference>
<organism evidence="2 3">
    <name type="scientific">Methylorubrum rhodesianum</name>
    <dbReference type="NCBI Taxonomy" id="29427"/>
    <lineage>
        <taxon>Bacteria</taxon>
        <taxon>Pseudomonadati</taxon>
        <taxon>Pseudomonadota</taxon>
        <taxon>Alphaproteobacteria</taxon>
        <taxon>Hyphomicrobiales</taxon>
        <taxon>Methylobacteriaceae</taxon>
        <taxon>Methylorubrum</taxon>
    </lineage>
</organism>
<keyword evidence="1" id="KW-0472">Membrane</keyword>
<feature type="transmembrane region" description="Helical" evidence="1">
    <location>
        <begin position="12"/>
        <end position="40"/>
    </location>
</feature>
<dbReference type="EMBL" id="JAQYXL010000001">
    <property type="protein sequence ID" value="MEN3227801.1"/>
    <property type="molecule type" value="Genomic_DNA"/>
</dbReference>
<sequence length="48" mass="4733">MQSGLGCSVGTLLSGIMAGAVSGWVFGATMFAGAAATLWLGRRTGLLS</sequence>
<comment type="caution">
    <text evidence="2">The sequence shown here is derived from an EMBL/GenBank/DDBJ whole genome shotgun (WGS) entry which is preliminary data.</text>
</comment>
<evidence type="ECO:0000256" key="1">
    <source>
        <dbReference type="SAM" id="Phobius"/>
    </source>
</evidence>
<accession>A0ABU9Z9N1</accession>
<gene>
    <name evidence="2" type="ORF">PUR21_09220</name>
</gene>
<evidence type="ECO:0000313" key="2">
    <source>
        <dbReference type="EMBL" id="MEN3227801.1"/>
    </source>
</evidence>
<reference evidence="2 3" key="1">
    <citation type="journal article" date="2023" name="PLoS ONE">
        <title>Complete genome assembly of Hawai'i environmental nontuberculous mycobacteria reveals unexpected co-isolation with methylobacteria.</title>
        <authorList>
            <person name="Hendrix J."/>
            <person name="Epperson L.E."/>
            <person name="Tong E.I."/>
            <person name="Chan Y.L."/>
            <person name="Hasan N.A."/>
            <person name="Dawrs S.N."/>
            <person name="Norton G.J."/>
            <person name="Virdi R."/>
            <person name="Crooks J.L."/>
            <person name="Chan E.D."/>
            <person name="Honda J.R."/>
            <person name="Strong M."/>
        </authorList>
    </citation>
    <scope>NUCLEOTIDE SEQUENCE [LARGE SCALE GENOMIC DNA]</scope>
    <source>
        <strain evidence="2 3">NJH_HI01</strain>
    </source>
</reference>
<dbReference type="Proteomes" id="UP001404845">
    <property type="component" value="Unassembled WGS sequence"/>
</dbReference>
<proteinExistence type="predicted"/>
<keyword evidence="3" id="KW-1185">Reference proteome</keyword>
<keyword evidence="1" id="KW-1133">Transmembrane helix</keyword>
<protein>
    <submittedName>
        <fullName evidence="2">Uncharacterized protein</fullName>
    </submittedName>
</protein>
<keyword evidence="1" id="KW-0812">Transmembrane</keyword>
<evidence type="ECO:0000313" key="3">
    <source>
        <dbReference type="Proteomes" id="UP001404845"/>
    </source>
</evidence>
<name>A0ABU9Z9N1_9HYPH</name>